<dbReference type="EMBL" id="JAHRIO010064487">
    <property type="protein sequence ID" value="MEQ2179885.1"/>
    <property type="molecule type" value="Genomic_DNA"/>
</dbReference>
<dbReference type="PANTHER" id="PTHR15720:SF12">
    <property type="entry name" value="GREB1-LIKE PROTEIN"/>
    <property type="match status" value="1"/>
</dbReference>
<proteinExistence type="predicted"/>
<dbReference type="Pfam" id="PF20688">
    <property type="entry name" value="GREB1_2nd"/>
    <property type="match status" value="1"/>
</dbReference>
<evidence type="ECO:0000313" key="3">
    <source>
        <dbReference type="Proteomes" id="UP001476798"/>
    </source>
</evidence>
<accession>A0ABV0P8U3</accession>
<organism evidence="2 3">
    <name type="scientific">Goodea atripinnis</name>
    <dbReference type="NCBI Taxonomy" id="208336"/>
    <lineage>
        <taxon>Eukaryota</taxon>
        <taxon>Metazoa</taxon>
        <taxon>Chordata</taxon>
        <taxon>Craniata</taxon>
        <taxon>Vertebrata</taxon>
        <taxon>Euteleostomi</taxon>
        <taxon>Actinopterygii</taxon>
        <taxon>Neopterygii</taxon>
        <taxon>Teleostei</taxon>
        <taxon>Neoteleostei</taxon>
        <taxon>Acanthomorphata</taxon>
        <taxon>Ovalentaria</taxon>
        <taxon>Atherinomorphae</taxon>
        <taxon>Cyprinodontiformes</taxon>
        <taxon>Goodeidae</taxon>
        <taxon>Goodea</taxon>
    </lineage>
</organism>
<evidence type="ECO:0000259" key="1">
    <source>
        <dbReference type="Pfam" id="PF20688"/>
    </source>
</evidence>
<keyword evidence="3" id="KW-1185">Reference proteome</keyword>
<dbReference type="Proteomes" id="UP001476798">
    <property type="component" value="Unassembled WGS sequence"/>
</dbReference>
<dbReference type="InterPro" id="IPR028422">
    <property type="entry name" value="GREB1"/>
</dbReference>
<gene>
    <name evidence="2" type="ORF">GOODEAATRI_029809</name>
</gene>
<dbReference type="PANTHER" id="PTHR15720">
    <property type="entry name" value="GREB1-RELATED"/>
    <property type="match status" value="1"/>
</dbReference>
<reference evidence="2 3" key="1">
    <citation type="submission" date="2021-06" db="EMBL/GenBank/DDBJ databases">
        <authorList>
            <person name="Palmer J.M."/>
        </authorList>
    </citation>
    <scope>NUCLEOTIDE SEQUENCE [LARGE SCALE GENOMIC DNA]</scope>
    <source>
        <strain evidence="2 3">GA_2019</strain>
        <tissue evidence="2">Muscle</tissue>
    </source>
</reference>
<protein>
    <recommendedName>
        <fullName evidence="1">GREB1-like second domain-containing protein</fullName>
    </recommendedName>
</protein>
<comment type="caution">
    <text evidence="2">The sequence shown here is derived from an EMBL/GenBank/DDBJ whole genome shotgun (WGS) entry which is preliminary data.</text>
</comment>
<sequence>MNSGPPKKRHRSWHPSTVVPVPPTAVPVPAIRPIVASPGSVLAVSSPQPLVAGVLQPQPVAAGETVIIPENLLNCSGVRPVILIGRASNQIPLREELEQIVLKAMLCCPGNPAISPSQLPWLARLEASVSGGSVQVVVTHNSLGEGISESLRSLSEGPQHQQRLPTYVVIICASKINGNEFCVLVLGDNLDKQLVRYQRRRKGQVIQPFQGDITENIHSQEPASMSPPADTGWTLLFGQLVR</sequence>
<feature type="domain" description="GREB1-like second" evidence="1">
    <location>
        <begin position="87"/>
        <end position="188"/>
    </location>
</feature>
<evidence type="ECO:0000313" key="2">
    <source>
        <dbReference type="EMBL" id="MEQ2179885.1"/>
    </source>
</evidence>
<name>A0ABV0P8U3_9TELE</name>
<dbReference type="InterPro" id="IPR048659">
    <property type="entry name" value="GREB1-like_2nd"/>
</dbReference>